<dbReference type="PANTHER" id="PTHR43163">
    <property type="entry name" value="DIPEPTIDE TRANSPORT SYSTEM PERMEASE PROTEIN DPPB-RELATED"/>
    <property type="match status" value="1"/>
</dbReference>
<sequence>MMTFLAKRLAGLVLTLLVASFVVYVSIYLAPGSPENALFGSRQPTPEVRAAVRAHLGLDQGFLTRYWHWITSTVSGDLGRSLISQQPVSDRIGQPMLITLQLVGYAAVLIVIGGVGLGLLAALRPGGVDVAVSTVVSMTTAVPAFVASSVLISIFAIGLGWFPAYGYKPGLVNLTLPAVALAVIASGLVARVTRAEAMEQVQSPHFLTAVARGVSRRRAIRSHVLRNAAGPVVTVIGVQIASLFAGAVVVEQAFGLGGLGQLLISSVQQKDFPVVQAISLIMVVAFVLLNLIAEMTAALIDPRMSR</sequence>
<feature type="domain" description="ABC transmembrane type-1" evidence="8">
    <location>
        <begin position="96"/>
        <end position="293"/>
    </location>
</feature>
<dbReference type="GO" id="GO:0055085">
    <property type="term" value="P:transmembrane transport"/>
    <property type="evidence" value="ECO:0007669"/>
    <property type="project" value="InterPro"/>
</dbReference>
<evidence type="ECO:0000256" key="7">
    <source>
        <dbReference type="RuleBase" id="RU363032"/>
    </source>
</evidence>
<proteinExistence type="inferred from homology"/>
<keyword evidence="5 7" id="KW-1133">Transmembrane helix</keyword>
<evidence type="ECO:0000256" key="3">
    <source>
        <dbReference type="ARBA" id="ARBA00022475"/>
    </source>
</evidence>
<organism evidence="9 10">
    <name type="scientific">Kibdelosporangium aridum</name>
    <dbReference type="NCBI Taxonomy" id="2030"/>
    <lineage>
        <taxon>Bacteria</taxon>
        <taxon>Bacillati</taxon>
        <taxon>Actinomycetota</taxon>
        <taxon>Actinomycetes</taxon>
        <taxon>Pseudonocardiales</taxon>
        <taxon>Pseudonocardiaceae</taxon>
        <taxon>Kibdelosporangium</taxon>
    </lineage>
</organism>
<dbReference type="EMBL" id="FWXV01000011">
    <property type="protein sequence ID" value="SMD25496.1"/>
    <property type="molecule type" value="Genomic_DNA"/>
</dbReference>
<evidence type="ECO:0000256" key="4">
    <source>
        <dbReference type="ARBA" id="ARBA00022692"/>
    </source>
</evidence>
<evidence type="ECO:0000259" key="8">
    <source>
        <dbReference type="PROSITE" id="PS50928"/>
    </source>
</evidence>
<dbReference type="Pfam" id="PF19300">
    <property type="entry name" value="BPD_transp_1_N"/>
    <property type="match status" value="1"/>
</dbReference>
<dbReference type="RefSeq" id="WP_051895392.1">
    <property type="nucleotide sequence ID" value="NZ_FWXV01000011.1"/>
</dbReference>
<feature type="transmembrane region" description="Helical" evidence="7">
    <location>
        <begin position="274"/>
        <end position="300"/>
    </location>
</feature>
<evidence type="ECO:0000313" key="9">
    <source>
        <dbReference type="EMBL" id="SMD25496.1"/>
    </source>
</evidence>
<comment type="subcellular location">
    <subcellularLocation>
        <location evidence="1 7">Cell membrane</location>
        <topology evidence="1 7">Multi-pass membrane protein</topology>
    </subcellularLocation>
</comment>
<feature type="transmembrane region" description="Helical" evidence="7">
    <location>
        <begin position="174"/>
        <end position="193"/>
    </location>
</feature>
<feature type="transmembrane region" description="Helical" evidence="7">
    <location>
        <begin position="135"/>
        <end position="162"/>
    </location>
</feature>
<dbReference type="Pfam" id="PF00528">
    <property type="entry name" value="BPD_transp_1"/>
    <property type="match status" value="1"/>
</dbReference>
<dbReference type="Gene3D" id="1.10.3720.10">
    <property type="entry name" value="MetI-like"/>
    <property type="match status" value="1"/>
</dbReference>
<dbReference type="OrthoDB" id="9778910at2"/>
<comment type="similarity">
    <text evidence="7">Belongs to the binding-protein-dependent transport system permease family.</text>
</comment>
<evidence type="ECO:0000256" key="1">
    <source>
        <dbReference type="ARBA" id="ARBA00004651"/>
    </source>
</evidence>
<evidence type="ECO:0000256" key="6">
    <source>
        <dbReference type="ARBA" id="ARBA00023136"/>
    </source>
</evidence>
<gene>
    <name evidence="9" type="ORF">SAMN05661093_09182</name>
</gene>
<keyword evidence="4 7" id="KW-0812">Transmembrane</keyword>
<keyword evidence="3" id="KW-1003">Cell membrane</keyword>
<keyword evidence="10" id="KW-1185">Reference proteome</keyword>
<evidence type="ECO:0000256" key="5">
    <source>
        <dbReference type="ARBA" id="ARBA00022989"/>
    </source>
</evidence>
<dbReference type="Proteomes" id="UP000192674">
    <property type="component" value="Unassembled WGS sequence"/>
</dbReference>
<evidence type="ECO:0000256" key="2">
    <source>
        <dbReference type="ARBA" id="ARBA00022448"/>
    </source>
</evidence>
<keyword evidence="2 7" id="KW-0813">Transport</keyword>
<dbReference type="InterPro" id="IPR035906">
    <property type="entry name" value="MetI-like_sf"/>
</dbReference>
<keyword evidence="6 7" id="KW-0472">Membrane</keyword>
<dbReference type="SUPFAM" id="SSF161098">
    <property type="entry name" value="MetI-like"/>
    <property type="match status" value="1"/>
</dbReference>
<evidence type="ECO:0000313" key="10">
    <source>
        <dbReference type="Proteomes" id="UP000192674"/>
    </source>
</evidence>
<dbReference type="AlphaFoldDB" id="A0A1W2FV34"/>
<accession>A0A1W2FV34</accession>
<dbReference type="GO" id="GO:0005886">
    <property type="term" value="C:plasma membrane"/>
    <property type="evidence" value="ECO:0007669"/>
    <property type="project" value="UniProtKB-SubCell"/>
</dbReference>
<reference evidence="9 10" key="1">
    <citation type="submission" date="2017-04" db="EMBL/GenBank/DDBJ databases">
        <authorList>
            <person name="Afonso C.L."/>
            <person name="Miller P.J."/>
            <person name="Scott M.A."/>
            <person name="Spackman E."/>
            <person name="Goraichik I."/>
            <person name="Dimitrov K.M."/>
            <person name="Suarez D.L."/>
            <person name="Swayne D.E."/>
        </authorList>
    </citation>
    <scope>NUCLEOTIDE SEQUENCE [LARGE SCALE GENOMIC DNA]</scope>
    <source>
        <strain evidence="9 10">DSM 43828</strain>
    </source>
</reference>
<feature type="transmembrane region" description="Helical" evidence="7">
    <location>
        <begin position="102"/>
        <end position="123"/>
    </location>
</feature>
<name>A0A1W2FV34_KIBAR</name>
<feature type="transmembrane region" description="Helical" evidence="7">
    <location>
        <begin position="228"/>
        <end position="254"/>
    </location>
</feature>
<dbReference type="PROSITE" id="PS50928">
    <property type="entry name" value="ABC_TM1"/>
    <property type="match status" value="1"/>
</dbReference>
<dbReference type="PANTHER" id="PTHR43163:SF3">
    <property type="entry name" value="PEPTIDE ABC TRANSPORTER PERMEASE PROTEIN"/>
    <property type="match status" value="1"/>
</dbReference>
<dbReference type="CDD" id="cd06261">
    <property type="entry name" value="TM_PBP2"/>
    <property type="match status" value="1"/>
</dbReference>
<feature type="transmembrane region" description="Helical" evidence="7">
    <location>
        <begin position="12"/>
        <end position="30"/>
    </location>
</feature>
<dbReference type="InterPro" id="IPR000515">
    <property type="entry name" value="MetI-like"/>
</dbReference>
<protein>
    <submittedName>
        <fullName evidence="9">Peptide/nickel transport system permease protein</fullName>
    </submittedName>
</protein>
<dbReference type="InterPro" id="IPR045621">
    <property type="entry name" value="BPD_transp_1_N"/>
</dbReference>